<dbReference type="InterPro" id="IPR036537">
    <property type="entry name" value="Adaptor_Cbl_N_dom_sf"/>
</dbReference>
<evidence type="ECO:0000313" key="1">
    <source>
        <dbReference type="EMBL" id="KAJ7678726.1"/>
    </source>
</evidence>
<organism evidence="1 2">
    <name type="scientific">Mycena rosella</name>
    <name type="common">Pink bonnet</name>
    <name type="synonym">Agaricus rosellus</name>
    <dbReference type="NCBI Taxonomy" id="1033263"/>
    <lineage>
        <taxon>Eukaryota</taxon>
        <taxon>Fungi</taxon>
        <taxon>Dikarya</taxon>
        <taxon>Basidiomycota</taxon>
        <taxon>Agaricomycotina</taxon>
        <taxon>Agaricomycetes</taxon>
        <taxon>Agaricomycetidae</taxon>
        <taxon>Agaricales</taxon>
        <taxon>Marasmiineae</taxon>
        <taxon>Mycenaceae</taxon>
        <taxon>Mycena</taxon>
    </lineage>
</organism>
<dbReference type="InterPro" id="IPR011990">
    <property type="entry name" value="TPR-like_helical_dom_sf"/>
</dbReference>
<gene>
    <name evidence="1" type="ORF">B0H17DRAFT_103007</name>
</gene>
<sequence length="909" mass="102088">MDPITATTTVITLATFIKDLIDVGQSIKRSIEKVRENRRRIRDLADDILSTLSKLADLSRVDERTFQAPAHLSALGDLKADMDHILSICKKISSAEPLPGIRGFRSQIKVWIKRDDVEAEIRRLKKHVNKCLLQFTTFSTARIEQTTHRTENTTLRVEQRLIVNHVENQIRLRRVEGLMARVLVETPFGQNVMSQTIEIIASDTTHQTLEFQYLSAQAMRVVDPLHHWIARNSLVLDAPLQDLTGLFFLKSVSPTHVLHQILGMILEISDTPAEIPFTSIYYVIDIGLSLQHLGMSSQAIVWQLLANNIFRRLAGGVPSSEILSHLAHAAKKLSHMYQDQLRWDLATETSQEALDWCRLWQEHSPDVDHKPLLGTILVTHSRSLSATGQHQVAISTAEEAVVVCHAMTQKLIESGSESSSWTEAEKYNATMLSQAQFVLAKALSGVGRHLEAYNTSKEGFHSVLKFSGCINAPAGADIDGFIDQMCKLAEEDGVSLLMLADSVILFRDLSSLYMQGFSSQFLWLLYAHAYLSQQDHSPDTGISLRNLRIFLEPDSNSPSPGLESSSDFALYLEGFDAHGGFIENAIQAFYNPPFFQIIHTLIRNIFICHFEQAIVVFRRVVESSCSDPSFNSNTAIWVLWSILDLFPFVSSPEWQSSLLEIMSKIIFNHFDQILAYITAQPTLRRWLIDEMLNPTCLRLWAIGSLDDALTMSDTAIKYLCSCSDSDNLDAETKLRGFQGIRSFVLGDMGRIPEAVDMIQQTEKLPVYGEALYYTVQIRILRHTGRNREAVQTLRRLVSETSQTSWIDEGQAFLHFRILLAELAAVQLHIGQIGKALEDAERAVTGCRPEVANYEDGQKCALVHSLITLSNCLAAAGRNNEALDAAKEAASIYTLNSTNIWGSFRYTIRR</sequence>
<protein>
    <recommendedName>
        <fullName evidence="3">Fungal N-terminal domain-containing protein</fullName>
    </recommendedName>
</protein>
<keyword evidence="2" id="KW-1185">Reference proteome</keyword>
<dbReference type="GO" id="GO:0007166">
    <property type="term" value="P:cell surface receptor signaling pathway"/>
    <property type="evidence" value="ECO:0007669"/>
    <property type="project" value="InterPro"/>
</dbReference>
<accession>A0AAD7D4N2</accession>
<dbReference type="Proteomes" id="UP001221757">
    <property type="component" value="Unassembled WGS sequence"/>
</dbReference>
<comment type="caution">
    <text evidence="1">The sequence shown here is derived from an EMBL/GenBank/DDBJ whole genome shotgun (WGS) entry which is preliminary data.</text>
</comment>
<proteinExistence type="predicted"/>
<evidence type="ECO:0008006" key="3">
    <source>
        <dbReference type="Google" id="ProtNLM"/>
    </source>
</evidence>
<dbReference type="AlphaFoldDB" id="A0AAD7D4N2"/>
<evidence type="ECO:0000313" key="2">
    <source>
        <dbReference type="Proteomes" id="UP001221757"/>
    </source>
</evidence>
<dbReference type="CDD" id="cd21037">
    <property type="entry name" value="MLKL_NTD"/>
    <property type="match status" value="1"/>
</dbReference>
<dbReference type="EMBL" id="JARKIE010000132">
    <property type="protein sequence ID" value="KAJ7678726.1"/>
    <property type="molecule type" value="Genomic_DNA"/>
</dbReference>
<dbReference type="InterPro" id="IPR059179">
    <property type="entry name" value="MLKL-like_MCAfunc"/>
</dbReference>
<dbReference type="SUPFAM" id="SSF48452">
    <property type="entry name" value="TPR-like"/>
    <property type="match status" value="1"/>
</dbReference>
<reference evidence="1" key="1">
    <citation type="submission" date="2023-03" db="EMBL/GenBank/DDBJ databases">
        <title>Massive genome expansion in bonnet fungi (Mycena s.s.) driven by repeated elements and novel gene families across ecological guilds.</title>
        <authorList>
            <consortium name="Lawrence Berkeley National Laboratory"/>
            <person name="Harder C.B."/>
            <person name="Miyauchi S."/>
            <person name="Viragh M."/>
            <person name="Kuo A."/>
            <person name="Thoen E."/>
            <person name="Andreopoulos B."/>
            <person name="Lu D."/>
            <person name="Skrede I."/>
            <person name="Drula E."/>
            <person name="Henrissat B."/>
            <person name="Morin E."/>
            <person name="Kohler A."/>
            <person name="Barry K."/>
            <person name="LaButti K."/>
            <person name="Morin E."/>
            <person name="Salamov A."/>
            <person name="Lipzen A."/>
            <person name="Mereny Z."/>
            <person name="Hegedus B."/>
            <person name="Baldrian P."/>
            <person name="Stursova M."/>
            <person name="Weitz H."/>
            <person name="Taylor A."/>
            <person name="Grigoriev I.V."/>
            <person name="Nagy L.G."/>
            <person name="Martin F."/>
            <person name="Kauserud H."/>
        </authorList>
    </citation>
    <scope>NUCLEOTIDE SEQUENCE</scope>
    <source>
        <strain evidence="1">CBHHK067</strain>
    </source>
</reference>
<name>A0AAD7D4N2_MYCRO</name>
<dbReference type="Gene3D" id="1.20.930.20">
    <property type="entry name" value="Adaptor protein Cbl, N-terminal domain"/>
    <property type="match status" value="1"/>
</dbReference>
<dbReference type="Gene3D" id="1.25.40.10">
    <property type="entry name" value="Tetratricopeptide repeat domain"/>
    <property type="match status" value="1"/>
</dbReference>